<evidence type="ECO:0000256" key="4">
    <source>
        <dbReference type="ARBA" id="ARBA00022989"/>
    </source>
</evidence>
<dbReference type="PANTHER" id="PTHR24241">
    <property type="entry name" value="NEUROPEPTIDE RECEPTOR-RELATED G-PROTEIN COUPLED RECEPTOR"/>
    <property type="match status" value="1"/>
</dbReference>
<evidence type="ECO:0000256" key="7">
    <source>
        <dbReference type="ARBA" id="ARBA00023170"/>
    </source>
</evidence>
<evidence type="ECO:0000313" key="13">
    <source>
        <dbReference type="RefSeq" id="XP_028261025.1"/>
    </source>
</evidence>
<proteinExistence type="inferred from homology"/>
<name>A0A6P7HZB2_9TELE</name>
<feature type="transmembrane region" description="Helical" evidence="10">
    <location>
        <begin position="44"/>
        <end position="66"/>
    </location>
</feature>
<evidence type="ECO:0000256" key="9">
    <source>
        <dbReference type="ARBA" id="ARBA00023224"/>
    </source>
</evidence>
<dbReference type="InterPro" id="IPR017452">
    <property type="entry name" value="GPCR_Rhodpsn_7TM"/>
</dbReference>
<dbReference type="InterPro" id="IPR001817">
    <property type="entry name" value="Vasoprsn_rcpt"/>
</dbReference>
<dbReference type="FunFam" id="1.20.1070.10:FF:000205">
    <property type="entry name" value="[Arg8]-vasotocin receptor"/>
    <property type="match status" value="1"/>
</dbReference>
<evidence type="ECO:0000256" key="6">
    <source>
        <dbReference type="ARBA" id="ARBA00023136"/>
    </source>
</evidence>
<dbReference type="SUPFAM" id="SSF81321">
    <property type="entry name" value="Family A G protein-coupled receptor-like"/>
    <property type="match status" value="1"/>
</dbReference>
<accession>A0A6P7HZB2</accession>
<dbReference type="GeneID" id="114435518"/>
<dbReference type="PRINTS" id="PR00237">
    <property type="entry name" value="GPCRRHODOPSN"/>
</dbReference>
<keyword evidence="5 10" id="KW-0297">G-protein coupled receptor</keyword>
<evidence type="ECO:0000313" key="12">
    <source>
        <dbReference type="Proteomes" id="UP000515145"/>
    </source>
</evidence>
<dbReference type="CDD" id="cd15388">
    <property type="entry name" value="7tmA_V2R"/>
    <property type="match status" value="1"/>
</dbReference>
<evidence type="ECO:0000256" key="10">
    <source>
        <dbReference type="RuleBase" id="RU046427"/>
    </source>
</evidence>
<dbReference type="GO" id="GO:0042277">
    <property type="term" value="F:peptide binding"/>
    <property type="evidence" value="ECO:0007669"/>
    <property type="project" value="TreeGrafter"/>
</dbReference>
<dbReference type="CTD" id="100534787"/>
<keyword evidence="4 10" id="KW-1133">Transmembrane helix</keyword>
<feature type="transmembrane region" description="Helical" evidence="10">
    <location>
        <begin position="156"/>
        <end position="178"/>
    </location>
</feature>
<dbReference type="GO" id="GO:0001992">
    <property type="term" value="P:regulation of systemic arterial blood pressure by vasopressin"/>
    <property type="evidence" value="ECO:0007669"/>
    <property type="project" value="TreeGrafter"/>
</dbReference>
<dbReference type="PRINTS" id="PR00896">
    <property type="entry name" value="VASOPRESSINR"/>
</dbReference>
<dbReference type="FunCoup" id="A0A6P7HZB2">
    <property type="interactions" value="100"/>
</dbReference>
<keyword evidence="7 10" id="KW-0675">Receptor</keyword>
<gene>
    <name evidence="13" type="primary">avpr2b.1</name>
</gene>
<feature type="transmembrane region" description="Helical" evidence="10">
    <location>
        <begin position="78"/>
        <end position="99"/>
    </location>
</feature>
<keyword evidence="3 10" id="KW-0812">Transmembrane</keyword>
<sequence length="370" mass="41752">MKIEVVEKAGESAAWFSGNMSNTTLESALSGDEPRDERLAQVEIALLSVIFITAGLLNFGLLLVLWKRRKQLSRMRVFVFHLCVADLVVTFFQVCPQLMWDITDRFIGPDILCRLVKYLQVVGMFASTYMIVVMTIDRYQAICNPMVTFQRRRARWNGPVCAAWCVSLIGSVPQVFIFSRVEVAPGVYDCWAQFIKPWGLKAYVTWTTLVIYVLPIVTVIVCQVRICRTLHINFHMKTHHAADAVNNKPLSSRASSVAGVSRARVKTMKMTVAIVLAYIICWTPFFTVQLWSVWDTEAPIQTATFTILMLLASLNSCANPCIYLLFSGKLPKRMVTLVCAGQTDLKESIQEDATMVSSMYISLKNLTDCR</sequence>
<dbReference type="GO" id="GO:0005000">
    <property type="term" value="F:vasopressin receptor activity"/>
    <property type="evidence" value="ECO:0007669"/>
    <property type="project" value="InterPro"/>
</dbReference>
<dbReference type="PANTHER" id="PTHR24241:SF133">
    <property type="entry name" value="OXYTOCIN RECEPTOR"/>
    <property type="match status" value="1"/>
</dbReference>
<evidence type="ECO:0000256" key="3">
    <source>
        <dbReference type="ARBA" id="ARBA00022692"/>
    </source>
</evidence>
<dbReference type="GO" id="GO:0005886">
    <property type="term" value="C:plasma membrane"/>
    <property type="evidence" value="ECO:0007669"/>
    <property type="project" value="UniProtKB-SubCell"/>
</dbReference>
<dbReference type="Pfam" id="PF00001">
    <property type="entry name" value="7tm_1"/>
    <property type="match status" value="1"/>
</dbReference>
<evidence type="ECO:0000259" key="11">
    <source>
        <dbReference type="PROSITE" id="PS50262"/>
    </source>
</evidence>
<dbReference type="RefSeq" id="XP_028261025.1">
    <property type="nucleotide sequence ID" value="XM_028405224.1"/>
</dbReference>
<evidence type="ECO:0000256" key="2">
    <source>
        <dbReference type="ARBA" id="ARBA00022475"/>
    </source>
</evidence>
<feature type="transmembrane region" description="Helical" evidence="10">
    <location>
        <begin position="271"/>
        <end position="291"/>
    </location>
</feature>
<dbReference type="PROSITE" id="PS50262">
    <property type="entry name" value="G_PROTEIN_RECEP_F1_2"/>
    <property type="match status" value="1"/>
</dbReference>
<evidence type="ECO:0000256" key="1">
    <source>
        <dbReference type="ARBA" id="ARBA00004651"/>
    </source>
</evidence>
<keyword evidence="2" id="KW-1003">Cell membrane</keyword>
<keyword evidence="6 10" id="KW-0472">Membrane</keyword>
<keyword evidence="8 10" id="KW-0325">Glycoprotein</keyword>
<keyword evidence="9 10" id="KW-0807">Transducer</keyword>
<keyword evidence="12" id="KW-1185">Reference proteome</keyword>
<dbReference type="AlphaFoldDB" id="A0A6P7HZB2"/>
<evidence type="ECO:0000256" key="8">
    <source>
        <dbReference type="ARBA" id="ARBA00023180"/>
    </source>
</evidence>
<comment type="subcellular location">
    <subcellularLocation>
        <location evidence="1 10">Cell membrane</location>
        <topology evidence="1 10">Multi-pass membrane protein</topology>
    </subcellularLocation>
</comment>
<dbReference type="Gene3D" id="1.20.1070.10">
    <property type="entry name" value="Rhodopsin 7-helix transmembrane proteins"/>
    <property type="match status" value="1"/>
</dbReference>
<dbReference type="GO" id="GO:0032870">
    <property type="term" value="P:cellular response to hormone stimulus"/>
    <property type="evidence" value="ECO:0007669"/>
    <property type="project" value="TreeGrafter"/>
</dbReference>
<protein>
    <submittedName>
        <fullName evidence="13">Vasopressin V2 receptor</fullName>
    </submittedName>
</protein>
<dbReference type="Proteomes" id="UP000515145">
    <property type="component" value="Chromosome 5"/>
</dbReference>
<dbReference type="PROSITE" id="PS00237">
    <property type="entry name" value="G_PROTEIN_RECEP_F1_1"/>
    <property type="match status" value="1"/>
</dbReference>
<organism evidence="12 13">
    <name type="scientific">Parambassis ranga</name>
    <name type="common">Indian glassy fish</name>
    <dbReference type="NCBI Taxonomy" id="210632"/>
    <lineage>
        <taxon>Eukaryota</taxon>
        <taxon>Metazoa</taxon>
        <taxon>Chordata</taxon>
        <taxon>Craniata</taxon>
        <taxon>Vertebrata</taxon>
        <taxon>Euteleostomi</taxon>
        <taxon>Actinopterygii</taxon>
        <taxon>Neopterygii</taxon>
        <taxon>Teleostei</taxon>
        <taxon>Neoteleostei</taxon>
        <taxon>Acanthomorphata</taxon>
        <taxon>Ovalentaria</taxon>
        <taxon>Ambassidae</taxon>
        <taxon>Parambassis</taxon>
    </lineage>
</organism>
<feature type="transmembrane region" description="Helical" evidence="10">
    <location>
        <begin position="203"/>
        <end position="227"/>
    </location>
</feature>
<feature type="domain" description="G-protein coupled receptors family 1 profile" evidence="11">
    <location>
        <begin position="57"/>
        <end position="323"/>
    </location>
</feature>
<evidence type="ECO:0000256" key="5">
    <source>
        <dbReference type="ARBA" id="ARBA00023040"/>
    </source>
</evidence>
<dbReference type="InterPro" id="IPR000276">
    <property type="entry name" value="GPCR_Rhodpsn"/>
</dbReference>
<feature type="transmembrane region" description="Helical" evidence="10">
    <location>
        <begin position="303"/>
        <end position="326"/>
    </location>
</feature>
<dbReference type="GO" id="GO:0045907">
    <property type="term" value="P:positive regulation of vasoconstriction"/>
    <property type="evidence" value="ECO:0007669"/>
    <property type="project" value="TreeGrafter"/>
</dbReference>
<dbReference type="InParanoid" id="A0A6P7HZB2"/>
<dbReference type="OrthoDB" id="5987909at2759"/>
<feature type="transmembrane region" description="Helical" evidence="10">
    <location>
        <begin position="119"/>
        <end position="136"/>
    </location>
</feature>
<reference evidence="13" key="1">
    <citation type="submission" date="2025-08" db="UniProtKB">
        <authorList>
            <consortium name="RefSeq"/>
        </authorList>
    </citation>
    <scope>IDENTIFICATION</scope>
</reference>
<comment type="similarity">
    <text evidence="10">Belongs to the G-protein coupled receptor 1 family. Vasopressin/oxytocin receptor subfamily.</text>
</comment>